<evidence type="ECO:0000256" key="8">
    <source>
        <dbReference type="ARBA" id="ARBA00023136"/>
    </source>
</evidence>
<dbReference type="InterPro" id="IPR036034">
    <property type="entry name" value="PDZ_sf"/>
</dbReference>
<feature type="region of interest" description="Disordered" evidence="9">
    <location>
        <begin position="167"/>
        <end position="202"/>
    </location>
</feature>
<keyword evidence="6" id="KW-0653">Protein transport</keyword>
<evidence type="ECO:0000259" key="11">
    <source>
        <dbReference type="Pfam" id="PF11356"/>
    </source>
</evidence>
<evidence type="ECO:0000313" key="12">
    <source>
        <dbReference type="EMBL" id="PQA86809.1"/>
    </source>
</evidence>
<keyword evidence="5 10" id="KW-0812">Transmembrane</keyword>
<feature type="transmembrane region" description="Helical" evidence="10">
    <location>
        <begin position="32"/>
        <end position="51"/>
    </location>
</feature>
<dbReference type="Gene3D" id="2.30.30.830">
    <property type="match status" value="1"/>
</dbReference>
<evidence type="ECO:0000256" key="5">
    <source>
        <dbReference type="ARBA" id="ARBA00022692"/>
    </source>
</evidence>
<feature type="compositionally biased region" description="Polar residues" evidence="9">
    <location>
        <begin position="177"/>
        <end position="193"/>
    </location>
</feature>
<evidence type="ECO:0000256" key="6">
    <source>
        <dbReference type="ARBA" id="ARBA00022927"/>
    </source>
</evidence>
<evidence type="ECO:0000256" key="7">
    <source>
        <dbReference type="ARBA" id="ARBA00022989"/>
    </source>
</evidence>
<evidence type="ECO:0000256" key="10">
    <source>
        <dbReference type="SAM" id="Phobius"/>
    </source>
</evidence>
<accession>A0A2S7K2T3</accession>
<keyword evidence="8 10" id="KW-0472">Membrane</keyword>
<keyword evidence="2" id="KW-0813">Transport</keyword>
<comment type="caution">
    <text evidence="12">The sequence shown here is derived from an EMBL/GenBank/DDBJ whole genome shotgun (WGS) entry which is preliminary data.</text>
</comment>
<gene>
    <name evidence="12" type="ORF">CW354_15100</name>
</gene>
<dbReference type="Proteomes" id="UP000239504">
    <property type="component" value="Unassembled WGS sequence"/>
</dbReference>
<reference evidence="12 13" key="1">
    <citation type="submission" date="2017-12" db="EMBL/GenBank/DDBJ databases">
        <authorList>
            <person name="Hurst M.R.H."/>
        </authorList>
    </citation>
    <scope>NUCLEOTIDE SEQUENCE [LARGE SCALE GENOMIC DNA]</scope>
    <source>
        <strain evidence="12 13">SY-3-19</strain>
    </source>
</reference>
<evidence type="ECO:0000256" key="1">
    <source>
        <dbReference type="ARBA" id="ARBA00004533"/>
    </source>
</evidence>
<evidence type="ECO:0000256" key="4">
    <source>
        <dbReference type="ARBA" id="ARBA00022519"/>
    </source>
</evidence>
<dbReference type="EMBL" id="PJCH01000011">
    <property type="protein sequence ID" value="PQA86809.1"/>
    <property type="molecule type" value="Genomic_DNA"/>
</dbReference>
<dbReference type="GO" id="GO:0005886">
    <property type="term" value="C:plasma membrane"/>
    <property type="evidence" value="ECO:0007669"/>
    <property type="project" value="UniProtKB-SubCell"/>
</dbReference>
<keyword evidence="7 10" id="KW-1133">Transmembrane helix</keyword>
<name>A0A2S7K2T3_9PROT</name>
<evidence type="ECO:0000256" key="9">
    <source>
        <dbReference type="SAM" id="MobiDB-lite"/>
    </source>
</evidence>
<dbReference type="AlphaFoldDB" id="A0A2S7K2T3"/>
<keyword evidence="4" id="KW-0997">Cell inner membrane</keyword>
<dbReference type="InterPro" id="IPR024961">
    <property type="entry name" value="T2SS_GspC_N"/>
</dbReference>
<keyword evidence="13" id="KW-1185">Reference proteome</keyword>
<dbReference type="GO" id="GO:0015031">
    <property type="term" value="P:protein transport"/>
    <property type="evidence" value="ECO:0007669"/>
    <property type="project" value="UniProtKB-KW"/>
</dbReference>
<evidence type="ECO:0000256" key="3">
    <source>
        <dbReference type="ARBA" id="ARBA00022475"/>
    </source>
</evidence>
<comment type="subcellular location">
    <subcellularLocation>
        <location evidence="1">Cell inner membrane</location>
    </subcellularLocation>
</comment>
<dbReference type="SUPFAM" id="SSF50156">
    <property type="entry name" value="PDZ domain-like"/>
    <property type="match status" value="1"/>
</dbReference>
<organism evidence="12 13">
    <name type="scientific">Hyphococcus luteus</name>
    <dbReference type="NCBI Taxonomy" id="2058213"/>
    <lineage>
        <taxon>Bacteria</taxon>
        <taxon>Pseudomonadati</taxon>
        <taxon>Pseudomonadota</taxon>
        <taxon>Alphaproteobacteria</taxon>
        <taxon>Parvularculales</taxon>
        <taxon>Parvularculaceae</taxon>
        <taxon>Hyphococcus</taxon>
    </lineage>
</organism>
<keyword evidence="3" id="KW-1003">Cell membrane</keyword>
<sequence length="299" mass="31495">MASAEFHQATGGASGARRAAGWLARAPRLAEWLLLALTAFFLAKAAIAFFAPLPLPKGDRLAAAGAGAAGGEDRQVTARNPFPAASEAAAPVVDATADLEETALDLGLNGVWPAEEKPSAIIRLPEGEQRRFAIGEEIVSGVRLVAVHSDHVIIEQNGVRESLRFENKAPIERPAPVQSQPVQNQPAETAQEQDPSDKIGNLPSRDMLNGLVRFGLGVDPEGGPAVMVFAGRDRAAFEDAGFRDGDIVRAINGTEPSSNPARMSELLNQISRAGSASVTIERNGVRQTLTLSLSQSGNE</sequence>
<feature type="domain" description="Type II secretion system protein GspC N-terminal" evidence="11">
    <location>
        <begin position="32"/>
        <end position="165"/>
    </location>
</feature>
<dbReference type="OrthoDB" id="9812912at2"/>
<evidence type="ECO:0000256" key="2">
    <source>
        <dbReference type="ARBA" id="ARBA00022448"/>
    </source>
</evidence>
<dbReference type="RefSeq" id="WP_104830926.1">
    <property type="nucleotide sequence ID" value="NZ_PJCH01000011.1"/>
</dbReference>
<proteinExistence type="predicted"/>
<evidence type="ECO:0000313" key="13">
    <source>
        <dbReference type="Proteomes" id="UP000239504"/>
    </source>
</evidence>
<protein>
    <recommendedName>
        <fullName evidence="11">Type II secretion system protein GspC N-terminal domain-containing protein</fullName>
    </recommendedName>
</protein>
<dbReference type="Gene3D" id="2.30.42.10">
    <property type="match status" value="1"/>
</dbReference>
<dbReference type="Pfam" id="PF11356">
    <property type="entry name" value="T2SSC"/>
    <property type="match status" value="1"/>
</dbReference>